<sequence length="89" mass="10097">MSDRDIDELKKKLDIVIEQNRQLIEKQQEHAERLKKIEEWQDGTQSFIDKVSGGKMLVTWMLTVFAGAGAIALALVHLIWTPASPGRSH</sequence>
<reference evidence="3 4" key="1">
    <citation type="journal article" date="2011" name="J. Microbiol.">
        <title>Complete genome of Leptospirillum ferriphilum ML-04 provides insight into its physiology and environmental adaptation.</title>
        <authorList>
            <person name="Mi S."/>
            <person name="Song J."/>
            <person name="Lin J."/>
            <person name="Che Y."/>
            <person name="Zheng H."/>
            <person name="Lin J."/>
        </authorList>
    </citation>
    <scope>NUCLEOTIDE SEQUENCE [LARGE SCALE GENOMIC DNA]</scope>
    <source>
        <strain evidence="3 4">ML-04</strain>
    </source>
</reference>
<dbReference type="HOGENOM" id="CLU_2450977_0_0_0"/>
<dbReference type="Proteomes" id="UP000006177">
    <property type="component" value="Chromosome"/>
</dbReference>
<organism evidence="3 4">
    <name type="scientific">Leptospirillum ferriphilum (strain ML-04)</name>
    <dbReference type="NCBI Taxonomy" id="1048260"/>
    <lineage>
        <taxon>Bacteria</taxon>
        <taxon>Pseudomonadati</taxon>
        <taxon>Nitrospirota</taxon>
        <taxon>Nitrospiria</taxon>
        <taxon>Nitrospirales</taxon>
        <taxon>Nitrospiraceae</taxon>
        <taxon>Leptospirillum</taxon>
    </lineage>
</organism>
<feature type="coiled-coil region" evidence="1">
    <location>
        <begin position="6"/>
        <end position="37"/>
    </location>
</feature>
<keyword evidence="2" id="KW-0812">Transmembrane</keyword>
<dbReference type="STRING" id="1048260.LFML04_0673"/>
<dbReference type="KEGG" id="lfi:LFML04_0673"/>
<proteinExistence type="predicted"/>
<gene>
    <name evidence="3" type="ordered locus">LFML04_0673</name>
</gene>
<keyword evidence="2" id="KW-0472">Membrane</keyword>
<evidence type="ECO:0000256" key="1">
    <source>
        <dbReference type="SAM" id="Coils"/>
    </source>
</evidence>
<evidence type="ECO:0000313" key="4">
    <source>
        <dbReference type="Proteomes" id="UP000006177"/>
    </source>
</evidence>
<keyword evidence="1" id="KW-0175">Coiled coil</keyword>
<evidence type="ECO:0000256" key="2">
    <source>
        <dbReference type="SAM" id="Phobius"/>
    </source>
</evidence>
<dbReference type="AlphaFoldDB" id="J9ZAL2"/>
<evidence type="ECO:0000313" key="3">
    <source>
        <dbReference type="EMBL" id="AFS52908.1"/>
    </source>
</evidence>
<accession>J9ZAL2</accession>
<dbReference type="EMBL" id="CP002919">
    <property type="protein sequence ID" value="AFS52908.1"/>
    <property type="molecule type" value="Genomic_DNA"/>
</dbReference>
<keyword evidence="2" id="KW-1133">Transmembrane helix</keyword>
<dbReference type="PATRIC" id="fig|1048260.3.peg.724"/>
<name>J9ZAL2_LEPFM</name>
<feature type="transmembrane region" description="Helical" evidence="2">
    <location>
        <begin position="57"/>
        <end position="80"/>
    </location>
</feature>
<protein>
    <submittedName>
        <fullName evidence="3">Uncharacterized protein</fullName>
    </submittedName>
</protein>
<dbReference type="RefSeq" id="WP_014960418.1">
    <property type="nucleotide sequence ID" value="NC_018649.1"/>
</dbReference>